<dbReference type="Proteomes" id="UP000271098">
    <property type="component" value="Unassembled WGS sequence"/>
</dbReference>
<dbReference type="Pfam" id="PF01055">
    <property type="entry name" value="Glyco_hydro_31_2nd"/>
    <property type="match status" value="1"/>
</dbReference>
<reference evidence="6" key="1">
    <citation type="submission" date="2016-06" db="UniProtKB">
        <authorList>
            <consortium name="WormBaseParasite"/>
        </authorList>
    </citation>
    <scope>IDENTIFICATION</scope>
</reference>
<evidence type="ECO:0000256" key="1">
    <source>
        <dbReference type="ARBA" id="ARBA00007806"/>
    </source>
</evidence>
<evidence type="ECO:0000259" key="3">
    <source>
        <dbReference type="Pfam" id="PF01055"/>
    </source>
</evidence>
<sequence>MTNRGAQRVYDTKNLYGLAETIATQKALHAATGKRGAVISRSTFVSSGHYAGHWLGDNFASWDDLKVSIIGVQEFNLFGIPYTGADICGFNGNTTEELCLRWQQLGAFYPFSRFFFYCYRSDV</sequence>
<dbReference type="SUPFAM" id="SSF51445">
    <property type="entry name" value="(Trans)glycosidases"/>
    <property type="match status" value="1"/>
</dbReference>
<gene>
    <name evidence="4" type="ORF">GPUH_LOCUS1532</name>
</gene>
<dbReference type="PANTHER" id="PTHR22762:SF133">
    <property type="entry name" value="P-TYPE DOMAIN-CONTAINING PROTEIN"/>
    <property type="match status" value="1"/>
</dbReference>
<dbReference type="Gene3D" id="3.20.20.80">
    <property type="entry name" value="Glycosidases"/>
    <property type="match status" value="1"/>
</dbReference>
<evidence type="ECO:0000256" key="2">
    <source>
        <dbReference type="RuleBase" id="RU361185"/>
    </source>
</evidence>
<keyword evidence="5" id="KW-1185">Reference proteome</keyword>
<dbReference type="AlphaFoldDB" id="A0A183CYJ1"/>
<organism evidence="6">
    <name type="scientific">Gongylonema pulchrum</name>
    <dbReference type="NCBI Taxonomy" id="637853"/>
    <lineage>
        <taxon>Eukaryota</taxon>
        <taxon>Metazoa</taxon>
        <taxon>Ecdysozoa</taxon>
        <taxon>Nematoda</taxon>
        <taxon>Chromadorea</taxon>
        <taxon>Rhabditida</taxon>
        <taxon>Spirurina</taxon>
        <taxon>Spiruromorpha</taxon>
        <taxon>Spiruroidea</taxon>
        <taxon>Gongylonematidae</taxon>
        <taxon>Gongylonema</taxon>
    </lineage>
</organism>
<proteinExistence type="inferred from homology"/>
<comment type="similarity">
    <text evidence="1 2">Belongs to the glycosyl hydrolase 31 family.</text>
</comment>
<dbReference type="OrthoDB" id="1334205at2759"/>
<dbReference type="EMBL" id="UYRT01001885">
    <property type="protein sequence ID" value="VDK30305.1"/>
    <property type="molecule type" value="Genomic_DNA"/>
</dbReference>
<accession>A0A183CYJ1</accession>
<dbReference type="WBParaSite" id="GPUH_0000153501-mRNA-1">
    <property type="protein sequence ID" value="GPUH_0000153501-mRNA-1"/>
    <property type="gene ID" value="GPUH_0000153501"/>
</dbReference>
<dbReference type="PANTHER" id="PTHR22762">
    <property type="entry name" value="ALPHA-GLUCOSIDASE"/>
    <property type="match status" value="1"/>
</dbReference>
<protein>
    <submittedName>
        <fullName evidence="6">Gal_mutarotas_2 domain-containing protein</fullName>
    </submittedName>
</protein>
<reference evidence="4 5" key="2">
    <citation type="submission" date="2018-11" db="EMBL/GenBank/DDBJ databases">
        <authorList>
            <consortium name="Pathogen Informatics"/>
        </authorList>
    </citation>
    <scope>NUCLEOTIDE SEQUENCE [LARGE SCALE GENOMIC DNA]</scope>
</reference>
<feature type="domain" description="Glycoside hydrolase family 31 TIM barrel" evidence="3">
    <location>
        <begin position="8"/>
        <end position="114"/>
    </location>
</feature>
<keyword evidence="2" id="KW-0378">Hydrolase</keyword>
<name>A0A183CYJ1_9BILA</name>
<evidence type="ECO:0000313" key="4">
    <source>
        <dbReference type="EMBL" id="VDK30305.1"/>
    </source>
</evidence>
<dbReference type="InterPro" id="IPR017853">
    <property type="entry name" value="GH"/>
</dbReference>
<keyword evidence="2" id="KW-0326">Glycosidase</keyword>
<dbReference type="GO" id="GO:0004558">
    <property type="term" value="F:alpha-1,4-glucosidase activity"/>
    <property type="evidence" value="ECO:0007669"/>
    <property type="project" value="TreeGrafter"/>
</dbReference>
<dbReference type="GO" id="GO:0005975">
    <property type="term" value="P:carbohydrate metabolic process"/>
    <property type="evidence" value="ECO:0007669"/>
    <property type="project" value="InterPro"/>
</dbReference>
<dbReference type="InterPro" id="IPR000322">
    <property type="entry name" value="Glyco_hydro_31_TIM"/>
</dbReference>
<evidence type="ECO:0000313" key="6">
    <source>
        <dbReference type="WBParaSite" id="GPUH_0000153501-mRNA-1"/>
    </source>
</evidence>
<evidence type="ECO:0000313" key="5">
    <source>
        <dbReference type="Proteomes" id="UP000271098"/>
    </source>
</evidence>